<dbReference type="Proteomes" id="UP000824881">
    <property type="component" value="Unassembled WGS sequence"/>
</dbReference>
<proteinExistence type="predicted"/>
<organism evidence="1 2">
    <name type="scientific">Pleurotus cornucopiae</name>
    <name type="common">Cornucopia mushroom</name>
    <dbReference type="NCBI Taxonomy" id="5321"/>
    <lineage>
        <taxon>Eukaryota</taxon>
        <taxon>Fungi</taxon>
        <taxon>Dikarya</taxon>
        <taxon>Basidiomycota</taxon>
        <taxon>Agaricomycotina</taxon>
        <taxon>Agaricomycetes</taxon>
        <taxon>Agaricomycetidae</taxon>
        <taxon>Agaricales</taxon>
        <taxon>Pleurotineae</taxon>
        <taxon>Pleurotaceae</taxon>
        <taxon>Pleurotus</taxon>
    </lineage>
</organism>
<reference evidence="1 2" key="1">
    <citation type="journal article" date="2021" name="Appl. Environ. Microbiol.">
        <title>Genetic linkage and physical mapping for an oyster mushroom Pleurotus cornucopiae and QTL analysis for the trait cap color.</title>
        <authorList>
            <person name="Zhang Y."/>
            <person name="Gao W."/>
            <person name="Sonnenberg A."/>
            <person name="Chen Q."/>
            <person name="Zhang J."/>
            <person name="Huang C."/>
        </authorList>
    </citation>
    <scope>NUCLEOTIDE SEQUENCE [LARGE SCALE GENOMIC DNA]</scope>
    <source>
        <strain evidence="1">CCMSSC00406</strain>
    </source>
</reference>
<sequence>MEPPLQTLPTPNGLHSICAHLNEYDYDYATMPVTRPALKRKQREFDDAESKEVVVRAGAKGKYKGRPGPLHDLVLGDEGSVGRAEALRGLKMEDVIDRLHVAKREWESCDMGDASSEEERGTEAEDGEQGQQEPEKSQDFFDTKERASVSGWRDPVLRDFGFVESMPARQRLKKSLRAKDKIEWGAGGSLTRTREQQGKTGNAAFRESRREAKAGAGDLDAELIEKGDSGKQKRSADALEELGPESEEEEDYSVRPLHDHISTISLDSDPEPSDGDSEGTDLLWSYPIGHRITEQTYPSEADFDVDGGANYEDADDEWDSEEEEDAKVAQREPPSEEEVLHRFKGSPLRLAVFNASRENLIKRIIREGWFRHEESVGLLR</sequence>
<accession>A0ACB7J3K4</accession>
<evidence type="ECO:0000313" key="2">
    <source>
        <dbReference type="Proteomes" id="UP000824881"/>
    </source>
</evidence>
<dbReference type="EMBL" id="WQMT02000004">
    <property type="protein sequence ID" value="KAG9224349.1"/>
    <property type="molecule type" value="Genomic_DNA"/>
</dbReference>
<gene>
    <name evidence="1" type="ORF">CCMSSC00406_0007877</name>
</gene>
<protein>
    <submittedName>
        <fullName evidence="1">Uncharacterized protein</fullName>
    </submittedName>
</protein>
<comment type="caution">
    <text evidence="1">The sequence shown here is derived from an EMBL/GenBank/DDBJ whole genome shotgun (WGS) entry which is preliminary data.</text>
</comment>
<evidence type="ECO:0000313" key="1">
    <source>
        <dbReference type="EMBL" id="KAG9224349.1"/>
    </source>
</evidence>
<name>A0ACB7J3K4_PLECO</name>
<keyword evidence="2" id="KW-1185">Reference proteome</keyword>